<sequence length="115" mass="13419">MNFFDELYANEYTKTNKCMNIHKNDAPALLTVSFIASNISDIVGTIFVFNKFFINKFNEPIEVEFNGFFSSKAMQINCVQKNTFHKLADFKTNNKYFFGTFKIKVYEISYSSILK</sequence>
<proteinExistence type="predicted"/>
<dbReference type="VEuPathDB" id="VectorBase:GBRI003494"/>
<reference evidence="2" key="1">
    <citation type="submission" date="2014-03" db="EMBL/GenBank/DDBJ databases">
        <authorList>
            <person name="Aksoy S."/>
            <person name="Warren W."/>
            <person name="Wilson R.K."/>
        </authorList>
    </citation>
    <scope>NUCLEOTIDE SEQUENCE [LARGE SCALE GENOMIC DNA]</scope>
    <source>
        <strain evidence="2">IAEA</strain>
    </source>
</reference>
<evidence type="ECO:0000313" key="2">
    <source>
        <dbReference type="Proteomes" id="UP000091820"/>
    </source>
</evidence>
<name>A0A1A9W204_9MUSC</name>
<protein>
    <submittedName>
        <fullName evidence="1">Uncharacterized protein</fullName>
    </submittedName>
</protein>
<dbReference type="Proteomes" id="UP000091820">
    <property type="component" value="Unassembled WGS sequence"/>
</dbReference>
<evidence type="ECO:0000313" key="1">
    <source>
        <dbReference type="EnsemblMetazoa" id="GBRI003494-PA"/>
    </source>
</evidence>
<dbReference type="EnsemblMetazoa" id="GBRI003494-RA">
    <property type="protein sequence ID" value="GBRI003494-PA"/>
    <property type="gene ID" value="GBRI003494"/>
</dbReference>
<keyword evidence="2" id="KW-1185">Reference proteome</keyword>
<reference evidence="1" key="2">
    <citation type="submission" date="2020-05" db="UniProtKB">
        <authorList>
            <consortium name="EnsemblMetazoa"/>
        </authorList>
    </citation>
    <scope>IDENTIFICATION</scope>
    <source>
        <strain evidence="1">IAEA</strain>
    </source>
</reference>
<accession>A0A1A9W204</accession>
<organism evidence="1 2">
    <name type="scientific">Glossina brevipalpis</name>
    <dbReference type="NCBI Taxonomy" id="37001"/>
    <lineage>
        <taxon>Eukaryota</taxon>
        <taxon>Metazoa</taxon>
        <taxon>Ecdysozoa</taxon>
        <taxon>Arthropoda</taxon>
        <taxon>Hexapoda</taxon>
        <taxon>Insecta</taxon>
        <taxon>Pterygota</taxon>
        <taxon>Neoptera</taxon>
        <taxon>Endopterygota</taxon>
        <taxon>Diptera</taxon>
        <taxon>Brachycera</taxon>
        <taxon>Muscomorpha</taxon>
        <taxon>Hippoboscoidea</taxon>
        <taxon>Glossinidae</taxon>
        <taxon>Glossina</taxon>
    </lineage>
</organism>
<dbReference type="AlphaFoldDB" id="A0A1A9W204"/>